<keyword evidence="1" id="KW-1185">Reference proteome</keyword>
<evidence type="ECO:0000313" key="1">
    <source>
        <dbReference type="Proteomes" id="UP000050640"/>
    </source>
</evidence>
<evidence type="ECO:0000313" key="2">
    <source>
        <dbReference type="WBParaSite" id="EEL_0000484001-mRNA-1"/>
    </source>
</evidence>
<dbReference type="WBParaSite" id="EEL_0000484001-mRNA-1">
    <property type="protein sequence ID" value="EEL_0000484001-mRNA-1"/>
    <property type="gene ID" value="EEL_0000484001"/>
</dbReference>
<reference evidence="2" key="1">
    <citation type="submission" date="2017-02" db="UniProtKB">
        <authorList>
            <consortium name="WormBaseParasite"/>
        </authorList>
    </citation>
    <scope>IDENTIFICATION</scope>
</reference>
<organism evidence="1 2">
    <name type="scientific">Elaeophora elaphi</name>
    <dbReference type="NCBI Taxonomy" id="1147741"/>
    <lineage>
        <taxon>Eukaryota</taxon>
        <taxon>Metazoa</taxon>
        <taxon>Ecdysozoa</taxon>
        <taxon>Nematoda</taxon>
        <taxon>Chromadorea</taxon>
        <taxon>Rhabditida</taxon>
        <taxon>Spirurina</taxon>
        <taxon>Spiruromorpha</taxon>
        <taxon>Filarioidea</taxon>
        <taxon>Onchocercidae</taxon>
        <taxon>Elaeophora</taxon>
    </lineage>
</organism>
<dbReference type="AlphaFoldDB" id="A0A0R3RSL4"/>
<dbReference type="Proteomes" id="UP000050640">
    <property type="component" value="Unplaced"/>
</dbReference>
<name>A0A0R3RSL4_9BILA</name>
<sequence length="37" mass="4386">MFQEVKLFIWLKAMYSYSFTGHLLSIRAVCVRSYSPI</sequence>
<protein>
    <submittedName>
        <fullName evidence="2">Uncharacterized protein</fullName>
    </submittedName>
</protein>
<proteinExistence type="predicted"/>
<accession>A0A0R3RSL4</accession>